<organism evidence="1 2">
    <name type="scientific">Candidatus Scatousia excrementigallinarum</name>
    <dbReference type="NCBI Taxonomy" id="2840935"/>
    <lineage>
        <taxon>Bacteria</taxon>
        <taxon>Candidatus Scatousia</taxon>
    </lineage>
</organism>
<proteinExistence type="predicted"/>
<name>A0A9D1JN42_9BACT</name>
<reference evidence="1" key="2">
    <citation type="journal article" date="2021" name="PeerJ">
        <title>Extensive microbial diversity within the chicken gut microbiome revealed by metagenomics and culture.</title>
        <authorList>
            <person name="Gilroy R."/>
            <person name="Ravi A."/>
            <person name="Getino M."/>
            <person name="Pursley I."/>
            <person name="Horton D.L."/>
            <person name="Alikhan N.F."/>
            <person name="Baker D."/>
            <person name="Gharbi K."/>
            <person name="Hall N."/>
            <person name="Watson M."/>
            <person name="Adriaenssens E.M."/>
            <person name="Foster-Nyarko E."/>
            <person name="Jarju S."/>
            <person name="Secka A."/>
            <person name="Antonio M."/>
            <person name="Oren A."/>
            <person name="Chaudhuri R.R."/>
            <person name="La Ragione R."/>
            <person name="Hildebrand F."/>
            <person name="Pallen M.J."/>
        </authorList>
    </citation>
    <scope>NUCLEOTIDE SEQUENCE</scope>
    <source>
        <strain evidence="1">6276</strain>
    </source>
</reference>
<dbReference type="Proteomes" id="UP000823928">
    <property type="component" value="Unassembled WGS sequence"/>
</dbReference>
<dbReference type="EMBL" id="DVIU01000170">
    <property type="protein sequence ID" value="HIS36677.1"/>
    <property type="molecule type" value="Genomic_DNA"/>
</dbReference>
<protein>
    <submittedName>
        <fullName evidence="1">SIR2 family protein</fullName>
    </submittedName>
</protein>
<sequence length="424" mass="48516">MIYFDPSEIMRGIRQLLISDKKRIGFLFGAGTSLAKKELDSPTVPAIGKLTELVSNELKEHYADALSSIKQDIEDGNLSFNVETLLSNVEEKINVVGKGSLNGLDKPNFIALRDQIKQCILKEVAIHKSITSIEQLNKMIQVDFASWVLNANRKYGIEIFTTNYDYLFEIGLEHCEVPYYDGFSGSYQPFFNPQSVESLTYLQSQTKLWKIHGSLGLRQITSGKVVRVPSEHDCMLIYPSILKYADSKKQPYASFMDRLNLFLKQDDAVLFVCGYSFGDEHINERIISALKSNSDAHVYVFFYDIVWENSCKINSFTEKHPLAKLAKECNKITVLASKYAVQGTKFGEWKLKREPSREDSIDINLYFDEDAPYDDSLPLKQERQGDELWTGKGELTVINFTKFVEFLQNMIPYERGEKDERTVL</sequence>
<accession>A0A9D1JN42</accession>
<comment type="caution">
    <text evidence="1">The sequence shown here is derived from an EMBL/GenBank/DDBJ whole genome shotgun (WGS) entry which is preliminary data.</text>
</comment>
<evidence type="ECO:0000313" key="2">
    <source>
        <dbReference type="Proteomes" id="UP000823928"/>
    </source>
</evidence>
<dbReference type="AlphaFoldDB" id="A0A9D1JN42"/>
<reference evidence="1" key="1">
    <citation type="submission" date="2020-10" db="EMBL/GenBank/DDBJ databases">
        <authorList>
            <person name="Gilroy R."/>
        </authorList>
    </citation>
    <scope>NUCLEOTIDE SEQUENCE</scope>
    <source>
        <strain evidence="1">6276</strain>
    </source>
</reference>
<dbReference type="Pfam" id="PF13289">
    <property type="entry name" value="SIR2_2"/>
    <property type="match status" value="1"/>
</dbReference>
<gene>
    <name evidence="1" type="ORF">IAC10_08625</name>
</gene>
<evidence type="ECO:0000313" key="1">
    <source>
        <dbReference type="EMBL" id="HIS36677.1"/>
    </source>
</evidence>